<feature type="region of interest" description="Disordered" evidence="1">
    <location>
        <begin position="284"/>
        <end position="332"/>
    </location>
</feature>
<evidence type="ECO:0000256" key="1">
    <source>
        <dbReference type="SAM" id="MobiDB-lite"/>
    </source>
</evidence>
<dbReference type="Proteomes" id="UP000275078">
    <property type="component" value="Unassembled WGS sequence"/>
</dbReference>
<feature type="compositionally biased region" description="Polar residues" evidence="1">
    <location>
        <begin position="313"/>
        <end position="326"/>
    </location>
</feature>
<keyword evidence="3" id="KW-1185">Reference proteome</keyword>
<proteinExistence type="predicted"/>
<evidence type="ECO:0000313" key="3">
    <source>
        <dbReference type="Proteomes" id="UP000275078"/>
    </source>
</evidence>
<protein>
    <submittedName>
        <fullName evidence="2">Uncharacterized protein</fullName>
    </submittedName>
</protein>
<dbReference type="AlphaFoldDB" id="A0A3N4IIM5"/>
<organism evidence="2 3">
    <name type="scientific">Ascobolus immersus RN42</name>
    <dbReference type="NCBI Taxonomy" id="1160509"/>
    <lineage>
        <taxon>Eukaryota</taxon>
        <taxon>Fungi</taxon>
        <taxon>Dikarya</taxon>
        <taxon>Ascomycota</taxon>
        <taxon>Pezizomycotina</taxon>
        <taxon>Pezizomycetes</taxon>
        <taxon>Pezizales</taxon>
        <taxon>Ascobolaceae</taxon>
        <taxon>Ascobolus</taxon>
    </lineage>
</organism>
<dbReference type="EMBL" id="ML119651">
    <property type="protein sequence ID" value="RPA85985.1"/>
    <property type="molecule type" value="Genomic_DNA"/>
</dbReference>
<accession>A0A3N4IIM5</accession>
<reference evidence="2 3" key="1">
    <citation type="journal article" date="2018" name="Nat. Ecol. Evol.">
        <title>Pezizomycetes genomes reveal the molecular basis of ectomycorrhizal truffle lifestyle.</title>
        <authorList>
            <person name="Murat C."/>
            <person name="Payen T."/>
            <person name="Noel B."/>
            <person name="Kuo A."/>
            <person name="Morin E."/>
            <person name="Chen J."/>
            <person name="Kohler A."/>
            <person name="Krizsan K."/>
            <person name="Balestrini R."/>
            <person name="Da Silva C."/>
            <person name="Montanini B."/>
            <person name="Hainaut M."/>
            <person name="Levati E."/>
            <person name="Barry K.W."/>
            <person name="Belfiori B."/>
            <person name="Cichocki N."/>
            <person name="Clum A."/>
            <person name="Dockter R.B."/>
            <person name="Fauchery L."/>
            <person name="Guy J."/>
            <person name="Iotti M."/>
            <person name="Le Tacon F."/>
            <person name="Lindquist E.A."/>
            <person name="Lipzen A."/>
            <person name="Malagnac F."/>
            <person name="Mello A."/>
            <person name="Molinier V."/>
            <person name="Miyauchi S."/>
            <person name="Poulain J."/>
            <person name="Riccioni C."/>
            <person name="Rubini A."/>
            <person name="Sitrit Y."/>
            <person name="Splivallo R."/>
            <person name="Traeger S."/>
            <person name="Wang M."/>
            <person name="Zifcakova L."/>
            <person name="Wipf D."/>
            <person name="Zambonelli A."/>
            <person name="Paolocci F."/>
            <person name="Nowrousian M."/>
            <person name="Ottonello S."/>
            <person name="Baldrian P."/>
            <person name="Spatafora J.W."/>
            <person name="Henrissat B."/>
            <person name="Nagy L.G."/>
            <person name="Aury J.M."/>
            <person name="Wincker P."/>
            <person name="Grigoriev I.V."/>
            <person name="Bonfante P."/>
            <person name="Martin F.M."/>
        </authorList>
    </citation>
    <scope>NUCLEOTIDE SEQUENCE [LARGE SCALE GENOMIC DNA]</scope>
    <source>
        <strain evidence="2 3">RN42</strain>
    </source>
</reference>
<evidence type="ECO:0000313" key="2">
    <source>
        <dbReference type="EMBL" id="RPA85985.1"/>
    </source>
</evidence>
<sequence length="402" mass="45310">MSYYLARARQLLFASSSSDARFQTGPSIPTSTSSSSFYRTGRYEHDKYSLHPDTVVGLETYRRYASHTYELALNGAIGKGEWLRGRGFCLLGLVDELKSKEAVSPKFGRNGREYLDADGLNTELTHLGDLIHQMKTVLRLWRVDPVTDHKKYSQAVDELDATKHKENLEFYIRNFLRWHRRHAKDDDDGIIDKEDDDSWEFQPGLGPDEQLDGSWADIAGPEIPKEKTSCPDELVNTSIDVDPDEHAPKATSNIGEPPTLLVASTIDTAHSTFLFTDVRAPKNSFSSKKSRKAGVSYPIPENSVAGQPHAKDNQQNQSFRQTNCPRHSTDRNRLVIPPLYEHLEGSISDLNLSDNFQAGGKRDYTEAFESGNTKCADNEEQYLYGTSLPESYWEPRPRADTA</sequence>
<name>A0A3N4IIM5_ASCIM</name>
<gene>
    <name evidence="2" type="ORF">BJ508DRAFT_322134</name>
</gene>